<evidence type="ECO:0000259" key="3">
    <source>
        <dbReference type="SMART" id="SM01042"/>
    </source>
</evidence>
<protein>
    <recommendedName>
        <fullName evidence="3">Brl1/Brr6 domain-containing protein</fullName>
    </recommendedName>
</protein>
<feature type="transmembrane region" description="Helical" evidence="2">
    <location>
        <begin position="383"/>
        <end position="405"/>
    </location>
</feature>
<feature type="domain" description="Brl1/Brr6" evidence="3">
    <location>
        <begin position="273"/>
        <end position="406"/>
    </location>
</feature>
<dbReference type="AlphaFoldDB" id="A0AAJ0G655"/>
<gene>
    <name evidence="4" type="ORF">LTR09_008517</name>
</gene>
<feature type="compositionally biased region" description="Polar residues" evidence="1">
    <location>
        <begin position="28"/>
        <end position="42"/>
    </location>
</feature>
<dbReference type="GO" id="GO:0006998">
    <property type="term" value="P:nuclear envelope organization"/>
    <property type="evidence" value="ECO:0007669"/>
    <property type="project" value="InterPro"/>
</dbReference>
<feature type="transmembrane region" description="Helical" evidence="2">
    <location>
        <begin position="279"/>
        <end position="300"/>
    </location>
</feature>
<evidence type="ECO:0000256" key="2">
    <source>
        <dbReference type="SAM" id="Phobius"/>
    </source>
</evidence>
<keyword evidence="2" id="KW-0812">Transmembrane</keyword>
<accession>A0AAJ0G655</accession>
<name>A0AAJ0G655_9PEZI</name>
<reference evidence="4" key="1">
    <citation type="submission" date="2023-04" db="EMBL/GenBank/DDBJ databases">
        <title>Black Yeasts Isolated from many extreme environments.</title>
        <authorList>
            <person name="Coleine C."/>
            <person name="Stajich J.E."/>
            <person name="Selbmann L."/>
        </authorList>
    </citation>
    <scope>NUCLEOTIDE SEQUENCE</scope>
    <source>
        <strain evidence="4">CCFEE 5312</strain>
    </source>
</reference>
<dbReference type="InterPro" id="IPR018767">
    <property type="entry name" value="Brl1/Brr6_dom"/>
</dbReference>
<evidence type="ECO:0000256" key="1">
    <source>
        <dbReference type="SAM" id="MobiDB-lite"/>
    </source>
</evidence>
<dbReference type="InterPro" id="IPR040202">
    <property type="entry name" value="Brl1/Brr6"/>
</dbReference>
<keyword evidence="2" id="KW-0472">Membrane</keyword>
<dbReference type="PANTHER" id="PTHR28136">
    <property type="entry name" value="NUCLEUS EXPORT PROTEIN BRR6"/>
    <property type="match status" value="1"/>
</dbReference>
<dbReference type="PANTHER" id="PTHR28136:SF1">
    <property type="entry name" value="NUCLEUS EXPORT PROTEIN BRL1"/>
    <property type="match status" value="1"/>
</dbReference>
<keyword evidence="2" id="KW-1133">Transmembrane helix</keyword>
<keyword evidence="5" id="KW-1185">Reference proteome</keyword>
<feature type="compositionally biased region" description="Basic and acidic residues" evidence="1">
    <location>
        <begin position="191"/>
        <end position="203"/>
    </location>
</feature>
<feature type="region of interest" description="Disordered" evidence="1">
    <location>
        <begin position="1"/>
        <end position="251"/>
    </location>
</feature>
<organism evidence="4 5">
    <name type="scientific">Extremus antarcticus</name>
    <dbReference type="NCBI Taxonomy" id="702011"/>
    <lineage>
        <taxon>Eukaryota</taxon>
        <taxon>Fungi</taxon>
        <taxon>Dikarya</taxon>
        <taxon>Ascomycota</taxon>
        <taxon>Pezizomycotina</taxon>
        <taxon>Dothideomycetes</taxon>
        <taxon>Dothideomycetidae</taxon>
        <taxon>Mycosphaerellales</taxon>
        <taxon>Extremaceae</taxon>
        <taxon>Extremus</taxon>
    </lineage>
</organism>
<dbReference type="Pfam" id="PF10104">
    <property type="entry name" value="Brr6_like_C_C"/>
    <property type="match status" value="1"/>
</dbReference>
<comment type="caution">
    <text evidence="4">The sequence shown here is derived from an EMBL/GenBank/DDBJ whole genome shotgun (WGS) entry which is preliminary data.</text>
</comment>
<proteinExistence type="predicted"/>
<dbReference type="GO" id="GO:0055088">
    <property type="term" value="P:lipid homeostasis"/>
    <property type="evidence" value="ECO:0007669"/>
    <property type="project" value="InterPro"/>
</dbReference>
<dbReference type="SMART" id="SM01042">
    <property type="entry name" value="Brr6_like_C_C"/>
    <property type="match status" value="1"/>
</dbReference>
<dbReference type="Proteomes" id="UP001271007">
    <property type="component" value="Unassembled WGS sequence"/>
</dbReference>
<evidence type="ECO:0000313" key="4">
    <source>
        <dbReference type="EMBL" id="KAK3050128.1"/>
    </source>
</evidence>
<feature type="compositionally biased region" description="Gly residues" evidence="1">
    <location>
        <begin position="50"/>
        <end position="65"/>
    </location>
</feature>
<sequence>MSRNTGESPMDFEWGNGTGAIDGRSPFAQVSSNAQRFPQSASKKSEQYAGGTGFASGRTLMGGQGTHSAYDSPSKLRTMGSSPSKPLPPTPAFNTLFNTPRKPRPEVDDSSAGETPRSPERGNDSDATPDIVNNRSALTMFDNASAPAIAGAEQGRRSPTKERPQPDRRDSMIWRLVAKTKNTFHSPGRGELPRSEHTGAIEKKRAKKRKRDVDRRVARRRRHSMSDSGDEQDQPPKSPRKRSGHNPPPEKEPHWISNLFTFIGQHPSVPHILSYYAQFMFNVFLLGCCGYLIYCFWSAVQGDVDKKSYEAIADVLADMARCANDYEKNNCAPATRMPALEVMCQAWDKCMKRDPNKIGRARVSAHTFAEIFNSFVEPISWKAMAFTTILVFGCFGISNMAFGFFRNKAQQFQPPNYGYGYGYNGPPPPTPQRTFSGQDGQFYPGTPWHMPPPGLGFEPQPSGGYGQIEGGGSPVRRLVYNQ</sequence>
<feature type="compositionally biased region" description="Basic and acidic residues" evidence="1">
    <location>
        <begin position="154"/>
        <end position="172"/>
    </location>
</feature>
<dbReference type="EMBL" id="JAWDJX010000034">
    <property type="protein sequence ID" value="KAK3050128.1"/>
    <property type="molecule type" value="Genomic_DNA"/>
</dbReference>
<dbReference type="GO" id="GO:0031965">
    <property type="term" value="C:nuclear membrane"/>
    <property type="evidence" value="ECO:0007669"/>
    <property type="project" value="InterPro"/>
</dbReference>
<evidence type="ECO:0000313" key="5">
    <source>
        <dbReference type="Proteomes" id="UP001271007"/>
    </source>
</evidence>